<dbReference type="PANTHER" id="PTHR43415">
    <property type="entry name" value="SPERMIDINE N(1)-ACETYLTRANSFERASE"/>
    <property type="match status" value="1"/>
</dbReference>
<dbReference type="CDD" id="cd04301">
    <property type="entry name" value="NAT_SF"/>
    <property type="match status" value="1"/>
</dbReference>
<proteinExistence type="predicted"/>
<reference evidence="2 3" key="1">
    <citation type="submission" date="2018-07" db="EMBL/GenBank/DDBJ databases">
        <title>Lottiidibacillus patelloidae gen. nov., sp. nov., isolated from the intestinal tract of a marine limpet and the reclassification of B. taeanensis BH030017T, B. algicola KMM 3737T and B. hwajinpoensis SW-72T as genus Lottiidibacillus.</title>
        <authorList>
            <person name="Liu R."/>
            <person name="Huang Z."/>
        </authorList>
    </citation>
    <scope>NUCLEOTIDE SEQUENCE [LARGE SCALE GENOMIC DNA]</scope>
    <source>
        <strain evidence="2 3">BH030017</strain>
    </source>
</reference>
<protein>
    <submittedName>
        <fullName evidence="2">N-acetyltransferase</fullName>
    </submittedName>
</protein>
<sequence length="172" mass="19666">MQFTAKDGANVILRPMKLEDAKGITLSIKDIVNKGEFIQKEQVRTIEEEHQFIRTIKKQGNMYTAVEVNGKVIGSSRIMIGELTMKKHTGVFRIWIHKEGRGKGIGKHLLQYSLNWAKEKGLHKLWLTVFSGNEVAVNAYKKAGFVVEGIQKEQVNIHGELQDEIYMAYFFN</sequence>
<feature type="domain" description="N-acetyltransferase" evidence="1">
    <location>
        <begin position="11"/>
        <end position="172"/>
    </location>
</feature>
<accession>A0A366Y004</accession>
<dbReference type="GO" id="GO:0016747">
    <property type="term" value="F:acyltransferase activity, transferring groups other than amino-acyl groups"/>
    <property type="evidence" value="ECO:0007669"/>
    <property type="project" value="InterPro"/>
</dbReference>
<dbReference type="InterPro" id="IPR016181">
    <property type="entry name" value="Acyl_CoA_acyltransferase"/>
</dbReference>
<dbReference type="PANTHER" id="PTHR43415:SF3">
    <property type="entry name" value="GNAT-FAMILY ACETYLTRANSFERASE"/>
    <property type="match status" value="1"/>
</dbReference>
<evidence type="ECO:0000259" key="1">
    <source>
        <dbReference type="PROSITE" id="PS51186"/>
    </source>
</evidence>
<dbReference type="Proteomes" id="UP000253314">
    <property type="component" value="Unassembled WGS sequence"/>
</dbReference>
<gene>
    <name evidence="2" type="ORF">DS031_02450</name>
</gene>
<evidence type="ECO:0000313" key="2">
    <source>
        <dbReference type="EMBL" id="RBW71158.1"/>
    </source>
</evidence>
<dbReference type="OrthoDB" id="9773249at2"/>
<dbReference type="Pfam" id="PF00583">
    <property type="entry name" value="Acetyltransf_1"/>
    <property type="match status" value="1"/>
</dbReference>
<dbReference type="Gene3D" id="3.40.630.30">
    <property type="match status" value="1"/>
</dbReference>
<dbReference type="InterPro" id="IPR000182">
    <property type="entry name" value="GNAT_dom"/>
</dbReference>
<comment type="caution">
    <text evidence="2">The sequence shown here is derived from an EMBL/GenBank/DDBJ whole genome shotgun (WGS) entry which is preliminary data.</text>
</comment>
<keyword evidence="3" id="KW-1185">Reference proteome</keyword>
<dbReference type="EMBL" id="QOCW01000002">
    <property type="protein sequence ID" value="RBW71158.1"/>
    <property type="molecule type" value="Genomic_DNA"/>
</dbReference>
<keyword evidence="2" id="KW-0808">Transferase</keyword>
<dbReference type="PROSITE" id="PS51186">
    <property type="entry name" value="GNAT"/>
    <property type="match status" value="1"/>
</dbReference>
<evidence type="ECO:0000313" key="3">
    <source>
        <dbReference type="Proteomes" id="UP000253314"/>
    </source>
</evidence>
<name>A0A366Y004_9BACI</name>
<dbReference type="AlphaFoldDB" id="A0A366Y004"/>
<organism evidence="2 3">
    <name type="scientific">Bacillus taeanensis</name>
    <dbReference type="NCBI Taxonomy" id="273032"/>
    <lineage>
        <taxon>Bacteria</taxon>
        <taxon>Bacillati</taxon>
        <taxon>Bacillota</taxon>
        <taxon>Bacilli</taxon>
        <taxon>Bacillales</taxon>
        <taxon>Bacillaceae</taxon>
        <taxon>Bacillus</taxon>
    </lineage>
</organism>
<dbReference type="SUPFAM" id="SSF55729">
    <property type="entry name" value="Acyl-CoA N-acyltransferases (Nat)"/>
    <property type="match status" value="1"/>
</dbReference>